<dbReference type="Proteomes" id="UP000801864">
    <property type="component" value="Unassembled WGS sequence"/>
</dbReference>
<sequence>MGYYRTTSCCEVGSGGSGDSKSMCVMLAEYEVGGKRIRLRDPSPLYVRGSDQQLDLDAAAQGDSGNQDTGCASLRDKTASERRPKRHMPAWRSMVDDFPSALISGSLM</sequence>
<keyword evidence="3" id="KW-1185">Reference proteome</keyword>
<evidence type="ECO:0000313" key="2">
    <source>
        <dbReference type="EMBL" id="KAF3075872.1"/>
    </source>
</evidence>
<dbReference type="EMBL" id="QLNT01000003">
    <property type="protein sequence ID" value="KAF3075872.1"/>
    <property type="molecule type" value="Genomic_DNA"/>
</dbReference>
<evidence type="ECO:0000256" key="1">
    <source>
        <dbReference type="SAM" id="MobiDB-lite"/>
    </source>
</evidence>
<proteinExistence type="predicted"/>
<reference evidence="2 3" key="1">
    <citation type="submission" date="2018-06" db="EMBL/GenBank/DDBJ databases">
        <title>Genome analysis of cellulolytic fungus Trichoderma lentiforme CFAM-422.</title>
        <authorList>
            <person name="Steindorff A.S."/>
            <person name="Formighieri E.F."/>
            <person name="Midorikawa G.E.O."/>
            <person name="Tamietti M.S."/>
            <person name="Ramos E.Z."/>
            <person name="Silva A.S."/>
            <person name="Bon E.P.S."/>
            <person name="Mendes T.D."/>
            <person name="Damaso M.C.T."/>
            <person name="Favaro L.C.L."/>
        </authorList>
    </citation>
    <scope>NUCLEOTIDE SEQUENCE [LARGE SCALE GENOMIC DNA]</scope>
    <source>
        <strain evidence="2 3">CFAM-422</strain>
    </source>
</reference>
<evidence type="ECO:0000313" key="3">
    <source>
        <dbReference type="Proteomes" id="UP000801864"/>
    </source>
</evidence>
<name>A0A9P5CIJ9_9HYPO</name>
<feature type="region of interest" description="Disordered" evidence="1">
    <location>
        <begin position="59"/>
        <end position="88"/>
    </location>
</feature>
<comment type="caution">
    <text evidence="2">The sequence shown here is derived from an EMBL/GenBank/DDBJ whole genome shotgun (WGS) entry which is preliminary data.</text>
</comment>
<gene>
    <name evidence="2" type="ORF">CFAM422_002108</name>
</gene>
<organism evidence="2 3">
    <name type="scientific">Trichoderma lentiforme</name>
    <dbReference type="NCBI Taxonomy" id="1567552"/>
    <lineage>
        <taxon>Eukaryota</taxon>
        <taxon>Fungi</taxon>
        <taxon>Dikarya</taxon>
        <taxon>Ascomycota</taxon>
        <taxon>Pezizomycotina</taxon>
        <taxon>Sordariomycetes</taxon>
        <taxon>Hypocreomycetidae</taxon>
        <taxon>Hypocreales</taxon>
        <taxon>Hypocreaceae</taxon>
        <taxon>Trichoderma</taxon>
    </lineage>
</organism>
<dbReference type="AlphaFoldDB" id="A0A9P5CIJ9"/>
<protein>
    <submittedName>
        <fullName evidence="2">Uncharacterized protein</fullName>
    </submittedName>
</protein>
<accession>A0A9P5CIJ9</accession>